<accession>A0A0B7JXT5</accession>
<evidence type="ECO:0000313" key="8">
    <source>
        <dbReference type="EMBL" id="CEO49913.1"/>
    </source>
</evidence>
<dbReference type="EMBL" id="CDPU01000016">
    <property type="protein sequence ID" value="CEO49913.1"/>
    <property type="molecule type" value="Genomic_DNA"/>
</dbReference>
<evidence type="ECO:0000256" key="6">
    <source>
        <dbReference type="SAM" id="MobiDB-lite"/>
    </source>
</evidence>
<organism evidence="8">
    <name type="scientific">Bionectria ochroleuca</name>
    <name type="common">Gliocladium roseum</name>
    <dbReference type="NCBI Taxonomy" id="29856"/>
    <lineage>
        <taxon>Eukaryota</taxon>
        <taxon>Fungi</taxon>
        <taxon>Dikarya</taxon>
        <taxon>Ascomycota</taxon>
        <taxon>Pezizomycotina</taxon>
        <taxon>Sordariomycetes</taxon>
        <taxon>Hypocreomycetidae</taxon>
        <taxon>Hypocreales</taxon>
        <taxon>Bionectriaceae</taxon>
        <taxon>Clonostachys</taxon>
    </lineage>
</organism>
<protein>
    <submittedName>
        <fullName evidence="8">Uncharacterized protein</fullName>
    </submittedName>
</protein>
<proteinExistence type="inferred from homology"/>
<dbReference type="Pfam" id="PF05277">
    <property type="entry name" value="DUF726"/>
    <property type="match status" value="1"/>
</dbReference>
<dbReference type="SUPFAM" id="SSF53474">
    <property type="entry name" value="alpha/beta-Hydrolases"/>
    <property type="match status" value="1"/>
</dbReference>
<keyword evidence="4 7" id="KW-1133">Transmembrane helix</keyword>
<feature type="region of interest" description="Disordered" evidence="6">
    <location>
        <begin position="42"/>
        <end position="93"/>
    </location>
</feature>
<evidence type="ECO:0000256" key="4">
    <source>
        <dbReference type="ARBA" id="ARBA00022989"/>
    </source>
</evidence>
<comment type="similarity">
    <text evidence="2">Belongs to the TMCO4 family.</text>
</comment>
<evidence type="ECO:0000256" key="1">
    <source>
        <dbReference type="ARBA" id="ARBA00004141"/>
    </source>
</evidence>
<comment type="subcellular location">
    <subcellularLocation>
        <location evidence="1">Membrane</location>
        <topology evidence="1">Multi-pass membrane protein</topology>
    </subcellularLocation>
</comment>
<sequence length="925" mass="102611">MAPLCVDPRQIVIAFNRARRQAVLKLVDEIISYMISQLQDTPNDLGPVNLVDGDAPKRTAESGARESASNVSSQSEKGRPNQQPPGRRPSPYDDEYTQAARIQRAALIDIKKWRDEFLPKLEEIVHVEDDAKIQAERRKRAETMAAKGPATPEESGNLIDMDDGAGAQAEDFTVLQNLYPPTSTRLTTLSIEDRKEALSCILLLMLSTGKYSAYSRTLSLYLASSLELSQSFVVNEETEIAKSLIDSSKQNKKEAMSAEAEAAKRQEENKASRFWKVGLASVAGAAIIGVTGGLAAPLVAGAVGGILGGVGLGGVASFLGIFWMNGALVGAIFGAYGAKMTGEMVDKYAREVEDFKFIPLNETADRRFADEKSVQDQYRRLRVTIGINGWLNKEEDITKPWRVLGDETEVFALRYEMNTLLELGTAFEDLISSAAWNYLKSEIIKRTVLSVIWAALWPIQLLKMASNVDNPFSRALNRSEKAGELLADALINKVQGERPVTLIGYSNGATVIHSCLKSLADRHAFGIIDSVVLIGTPAPASSAHWRTLRRVVSGKIFNVYSENDLVLGFVHRMHTLTLGLAGLQPIQDVNGVENLDLSDLVSGHLRYPDLTGKILRRCGFDGVHSGKDIEEDDLIKMKHQYAAGEIKSGSNDNDLSILDDPIRESTPQRKAMQQDEPEGLALPLRPGSIEIKPIPKQEETSKPESRQQHDGDYDSDDPEHPAFKGWRGHGHSLHKHDDSIGLAKPLLLNRKDNTKGLGVAQHFNNDQWWLNAFDEQLKGLESNGKTVKQTVTTGKLNIIEQGSMGKWSVYSSFVRGGFLEGTVDLLAAQDSTTSDSSSDSKDSERVKDKKSSKKDDKETKEERRARKEAKRQRKEARALRRAARRERREARSKGQKGSSSEDSLSEEKRRRRERKEEKRRKRSKE</sequence>
<feature type="transmembrane region" description="Helical" evidence="7">
    <location>
        <begin position="315"/>
        <end position="338"/>
    </location>
</feature>
<keyword evidence="5 7" id="KW-0472">Membrane</keyword>
<evidence type="ECO:0000256" key="5">
    <source>
        <dbReference type="ARBA" id="ARBA00023136"/>
    </source>
</evidence>
<dbReference type="InterPro" id="IPR029058">
    <property type="entry name" value="AB_hydrolase_fold"/>
</dbReference>
<reference evidence="8" key="1">
    <citation type="submission" date="2015-01" db="EMBL/GenBank/DDBJ databases">
        <authorList>
            <person name="Durling Mikael"/>
        </authorList>
    </citation>
    <scope>NUCLEOTIDE SEQUENCE</scope>
</reference>
<evidence type="ECO:0000256" key="7">
    <source>
        <dbReference type="SAM" id="Phobius"/>
    </source>
</evidence>
<dbReference type="Gene3D" id="3.40.50.1820">
    <property type="entry name" value="alpha/beta hydrolase"/>
    <property type="match status" value="1"/>
</dbReference>
<feature type="compositionally biased region" description="Basic and acidic residues" evidence="6">
    <location>
        <begin position="54"/>
        <end position="64"/>
    </location>
</feature>
<dbReference type="GO" id="GO:0016020">
    <property type="term" value="C:membrane"/>
    <property type="evidence" value="ECO:0007669"/>
    <property type="project" value="UniProtKB-SubCell"/>
</dbReference>
<dbReference type="InterPro" id="IPR007941">
    <property type="entry name" value="DUF726"/>
</dbReference>
<evidence type="ECO:0000256" key="2">
    <source>
        <dbReference type="ARBA" id="ARBA00009824"/>
    </source>
</evidence>
<gene>
    <name evidence="8" type="ORF">BN869_000005970_1</name>
</gene>
<feature type="compositionally biased region" description="Basic residues" evidence="6">
    <location>
        <begin position="909"/>
        <end position="925"/>
    </location>
</feature>
<dbReference type="PANTHER" id="PTHR17920">
    <property type="entry name" value="TRANSMEMBRANE AND COILED-COIL DOMAIN-CONTAINING PROTEIN 4 TMCO4"/>
    <property type="match status" value="1"/>
</dbReference>
<feature type="compositionally biased region" description="Basic residues" evidence="6">
    <location>
        <begin position="866"/>
        <end position="885"/>
    </location>
</feature>
<dbReference type="PANTHER" id="PTHR17920:SF22">
    <property type="entry name" value="DUF726 DOMAIN PROTEIN (AFU_ORTHOLOGUE AFUA_2G12860)"/>
    <property type="match status" value="1"/>
</dbReference>
<evidence type="ECO:0000256" key="3">
    <source>
        <dbReference type="ARBA" id="ARBA00022692"/>
    </source>
</evidence>
<dbReference type="AlphaFoldDB" id="A0A0B7JXT5"/>
<keyword evidence="3 7" id="KW-0812">Transmembrane</keyword>
<feature type="region of interest" description="Disordered" evidence="6">
    <location>
        <begin position="829"/>
        <end position="925"/>
    </location>
</feature>
<name>A0A0B7JXT5_BIOOC</name>
<feature type="region of interest" description="Disordered" evidence="6">
    <location>
        <begin position="666"/>
        <end position="735"/>
    </location>
</feature>
<feature type="compositionally biased region" description="Basic and acidic residues" evidence="6">
    <location>
        <begin position="838"/>
        <end position="865"/>
    </location>
</feature>
<feature type="compositionally biased region" description="Basic and acidic residues" evidence="6">
    <location>
        <begin position="693"/>
        <end position="722"/>
    </location>
</feature>